<accession>A0A914ZKI3</accession>
<evidence type="ECO:0000313" key="3">
    <source>
        <dbReference type="WBParaSite" id="PgB02X_g062_t01"/>
    </source>
</evidence>
<name>A0A914ZKI3_PARUN</name>
<dbReference type="AlphaFoldDB" id="A0A914ZKI3"/>
<evidence type="ECO:0000256" key="1">
    <source>
        <dbReference type="SAM" id="MobiDB-lite"/>
    </source>
</evidence>
<feature type="region of interest" description="Disordered" evidence="1">
    <location>
        <begin position="303"/>
        <end position="323"/>
    </location>
</feature>
<keyword evidence="2" id="KW-1185">Reference proteome</keyword>
<dbReference type="WBParaSite" id="PgB02X_g062_t01">
    <property type="protein sequence ID" value="PgB02X_g062_t01"/>
    <property type="gene ID" value="PgB02X_g062"/>
</dbReference>
<sequence>EPAWVPSQERCKIGCELTSEICLVNIKLSPRREKCRRLPVECSMYLRRLLRLSPVDFTSRKKKKTFSKLSSRRRTSLLTTTHSSAINITPTLQMLEHHTMKSVVTTTDVSRSTTTTSPRAVASLPVRTEDGSQIAVGSNGIGVEAYTETKAAHLVEFIDTHNNPVDLAMTNLVKLPALSSIDKRQMFLQQSEKRALSKPTASVPVILGGPLEGQPFNVPNFSIDLGRTGRTLDYFENQMQRTSPQTIIDPSERRSQRLQTTQQSRSLEKAEDAMIDERHRGIDSDGSSMPLYSAVNDDTFFKQLDKSAGSPNGQKSEGVGEKVAPPQGDYFVIDRGSLPFQHISFYVRSRQIPISRLPLSYTHGSGRNKLSYQSLFKYPSTHHLQNGVSGTVSNEMPLTENSYLRKPLSQSRTEWPVQTTSTPA</sequence>
<organism evidence="2 3">
    <name type="scientific">Parascaris univalens</name>
    <name type="common">Nematode worm</name>
    <dbReference type="NCBI Taxonomy" id="6257"/>
    <lineage>
        <taxon>Eukaryota</taxon>
        <taxon>Metazoa</taxon>
        <taxon>Ecdysozoa</taxon>
        <taxon>Nematoda</taxon>
        <taxon>Chromadorea</taxon>
        <taxon>Rhabditida</taxon>
        <taxon>Spirurina</taxon>
        <taxon>Ascaridomorpha</taxon>
        <taxon>Ascaridoidea</taxon>
        <taxon>Ascarididae</taxon>
        <taxon>Parascaris</taxon>
    </lineage>
</organism>
<reference evidence="3" key="1">
    <citation type="submission" date="2022-11" db="UniProtKB">
        <authorList>
            <consortium name="WormBaseParasite"/>
        </authorList>
    </citation>
    <scope>IDENTIFICATION</scope>
</reference>
<feature type="region of interest" description="Disordered" evidence="1">
    <location>
        <begin position="241"/>
        <end position="271"/>
    </location>
</feature>
<evidence type="ECO:0000313" key="2">
    <source>
        <dbReference type="Proteomes" id="UP000887569"/>
    </source>
</evidence>
<proteinExistence type="predicted"/>
<dbReference type="Proteomes" id="UP000887569">
    <property type="component" value="Unplaced"/>
</dbReference>
<protein>
    <submittedName>
        <fullName evidence="3">Uncharacterized protein</fullName>
    </submittedName>
</protein>